<gene>
    <name evidence="3" type="ORF">V9T40_007612</name>
</gene>
<dbReference type="InterPro" id="IPR011598">
    <property type="entry name" value="bHLH_dom"/>
</dbReference>
<dbReference type="SUPFAM" id="SSF47459">
    <property type="entry name" value="HLH, helix-loop-helix DNA-binding domain"/>
    <property type="match status" value="1"/>
</dbReference>
<accession>A0AAN9THE0</accession>
<sequence length="416" mass="45945">MPLPCFGFRRSDASRVAFLSLANPHAVKVSAESSILPLSAAGAAAKVAENFARQNLMRRAGADEGVARRLIPSAAEPPPELRIDIHILRATTPTPPPGRHPHHPHHYVTSGWLTCDGVSTKLPRPRNQRRSLAPLSIIHHPNPSKPAPCSHDPYAVRESVVHPARVHTINDDDKNLDDFGLLNEDFDSSEMDRELEALKREMRLAERDIGIVESRRTSKSASAGGNGRSSVSSKKSNSRSRKRKMSAKERHTASTSPTAATSGNRTSAVFDPAARFATAAPTTGLLKVRMPTKTASTSTTTAPPAKRRKNGSVSRIFSATERHLHNTNEQVRRIEMRQSFEDLRQLVPNLVDKPKAPKVLILQEAKAYCDELFHTELRLQNQGVVLSCQQERLKSTLTGLRKYCSDNVWNAVLKMF</sequence>
<dbReference type="Gene3D" id="4.10.280.10">
    <property type="entry name" value="Helix-loop-helix DNA-binding domain"/>
    <property type="match status" value="1"/>
</dbReference>
<evidence type="ECO:0000313" key="4">
    <source>
        <dbReference type="Proteomes" id="UP001367676"/>
    </source>
</evidence>
<keyword evidence="4" id="KW-1185">Reference proteome</keyword>
<dbReference type="InterPro" id="IPR036638">
    <property type="entry name" value="HLH_DNA-bd_sf"/>
</dbReference>
<feature type="compositionally biased region" description="Low complexity" evidence="1">
    <location>
        <begin position="253"/>
        <end position="266"/>
    </location>
</feature>
<dbReference type="PANTHER" id="PTHR45851">
    <property type="entry name" value="MYC PROTO-ONCOGENE"/>
    <property type="match status" value="1"/>
</dbReference>
<dbReference type="EMBL" id="JBBCAQ010000020">
    <property type="protein sequence ID" value="KAK7592860.1"/>
    <property type="molecule type" value="Genomic_DNA"/>
</dbReference>
<dbReference type="AlphaFoldDB" id="A0AAN9THE0"/>
<dbReference type="Proteomes" id="UP001367676">
    <property type="component" value="Unassembled WGS sequence"/>
</dbReference>
<feature type="domain" description="BHLH" evidence="2">
    <location>
        <begin position="320"/>
        <end position="372"/>
    </location>
</feature>
<proteinExistence type="predicted"/>
<feature type="region of interest" description="Disordered" evidence="1">
    <location>
        <begin position="291"/>
        <end position="311"/>
    </location>
</feature>
<comment type="caution">
    <text evidence="3">The sequence shown here is derived from an EMBL/GenBank/DDBJ whole genome shotgun (WGS) entry which is preliminary data.</text>
</comment>
<dbReference type="SMART" id="SM00353">
    <property type="entry name" value="HLH"/>
    <property type="match status" value="1"/>
</dbReference>
<evidence type="ECO:0000313" key="3">
    <source>
        <dbReference type="EMBL" id="KAK7592860.1"/>
    </source>
</evidence>
<name>A0AAN9THE0_9HEMI</name>
<evidence type="ECO:0000259" key="2">
    <source>
        <dbReference type="PROSITE" id="PS50888"/>
    </source>
</evidence>
<dbReference type="InterPro" id="IPR050433">
    <property type="entry name" value="Myc_transcription_factors"/>
</dbReference>
<feature type="compositionally biased region" description="Basic residues" evidence="1">
    <location>
        <begin position="236"/>
        <end position="245"/>
    </location>
</feature>
<dbReference type="Pfam" id="PF00010">
    <property type="entry name" value="HLH"/>
    <property type="match status" value="1"/>
</dbReference>
<feature type="compositionally biased region" description="Low complexity" evidence="1">
    <location>
        <begin position="291"/>
        <end position="304"/>
    </location>
</feature>
<dbReference type="PROSITE" id="PS50888">
    <property type="entry name" value="BHLH"/>
    <property type="match status" value="1"/>
</dbReference>
<dbReference type="GO" id="GO:0046983">
    <property type="term" value="F:protein dimerization activity"/>
    <property type="evidence" value="ECO:0007669"/>
    <property type="project" value="InterPro"/>
</dbReference>
<evidence type="ECO:0000256" key="1">
    <source>
        <dbReference type="SAM" id="MobiDB-lite"/>
    </source>
</evidence>
<reference evidence="3 4" key="1">
    <citation type="submission" date="2024-03" db="EMBL/GenBank/DDBJ databases">
        <title>Adaptation during the transition from Ophiocordyceps entomopathogen to insect associate is accompanied by gene loss and intensified selection.</title>
        <authorList>
            <person name="Ward C.M."/>
            <person name="Onetto C.A."/>
            <person name="Borneman A.R."/>
        </authorList>
    </citation>
    <scope>NUCLEOTIDE SEQUENCE [LARGE SCALE GENOMIC DNA]</scope>
    <source>
        <strain evidence="3">AWRI1</strain>
        <tissue evidence="3">Single Adult Female</tissue>
    </source>
</reference>
<organism evidence="3 4">
    <name type="scientific">Parthenolecanium corni</name>
    <dbReference type="NCBI Taxonomy" id="536013"/>
    <lineage>
        <taxon>Eukaryota</taxon>
        <taxon>Metazoa</taxon>
        <taxon>Ecdysozoa</taxon>
        <taxon>Arthropoda</taxon>
        <taxon>Hexapoda</taxon>
        <taxon>Insecta</taxon>
        <taxon>Pterygota</taxon>
        <taxon>Neoptera</taxon>
        <taxon>Paraneoptera</taxon>
        <taxon>Hemiptera</taxon>
        <taxon>Sternorrhyncha</taxon>
        <taxon>Coccoidea</taxon>
        <taxon>Coccidae</taxon>
        <taxon>Parthenolecanium</taxon>
    </lineage>
</organism>
<feature type="region of interest" description="Disordered" evidence="1">
    <location>
        <begin position="211"/>
        <end position="266"/>
    </location>
</feature>
<protein>
    <recommendedName>
        <fullName evidence="2">BHLH domain-containing protein</fullName>
    </recommendedName>
</protein>